<name>A0ABW5ZVW7_9FLAO</name>
<keyword evidence="3" id="KW-1185">Reference proteome</keyword>
<proteinExistence type="predicted"/>
<dbReference type="CDD" id="cd00519">
    <property type="entry name" value="Lipase_3"/>
    <property type="match status" value="1"/>
</dbReference>
<dbReference type="PANTHER" id="PTHR45856">
    <property type="entry name" value="ALPHA/BETA-HYDROLASES SUPERFAMILY PROTEIN"/>
    <property type="match status" value="1"/>
</dbReference>
<dbReference type="PANTHER" id="PTHR45856:SF24">
    <property type="entry name" value="FUNGAL LIPASE-LIKE DOMAIN-CONTAINING PROTEIN"/>
    <property type="match status" value="1"/>
</dbReference>
<sequence length="288" mass="33493">MKENLYKYINKADWKNTGFCENKAYVCSQFSKLIYNYKPTDKKDRTNFFEINEETLSKNPNISAFNTFINNFDFRVIFIFENKDSVTIGLSINRAIIIASRGTSYWKDWGINLNFFKATVCNIEKLKFHRGFNKIATKTVDKIYKKISAETAPIYFTGHSLGGALSGIFYYNFTTNCNCIKDVRLKNNNKISGYTFGMPRFSNKTVNKTDSLFNLYNPLDIVPMTPPKAFGYKNQKSEYELSELGLELRQERKRIKTLKKLSVIFKGKATKEHNIDRYISFLHPLVNN</sequence>
<accession>A0ABW5ZVW7</accession>
<dbReference type="InterPro" id="IPR029058">
    <property type="entry name" value="AB_hydrolase_fold"/>
</dbReference>
<dbReference type="Proteomes" id="UP001597548">
    <property type="component" value="Unassembled WGS sequence"/>
</dbReference>
<evidence type="ECO:0000259" key="1">
    <source>
        <dbReference type="Pfam" id="PF01764"/>
    </source>
</evidence>
<dbReference type="RefSeq" id="WP_194506036.1">
    <property type="nucleotide sequence ID" value="NZ_JADILU010000001.1"/>
</dbReference>
<gene>
    <name evidence="2" type="ORF">ACFS29_15835</name>
</gene>
<organism evidence="2 3">
    <name type="scientific">Psychroserpens luteus</name>
    <dbReference type="NCBI Taxonomy" id="1434066"/>
    <lineage>
        <taxon>Bacteria</taxon>
        <taxon>Pseudomonadati</taxon>
        <taxon>Bacteroidota</taxon>
        <taxon>Flavobacteriia</taxon>
        <taxon>Flavobacteriales</taxon>
        <taxon>Flavobacteriaceae</taxon>
        <taxon>Psychroserpens</taxon>
    </lineage>
</organism>
<dbReference type="InterPro" id="IPR002921">
    <property type="entry name" value="Fungal_lipase-type"/>
</dbReference>
<dbReference type="Gene3D" id="3.40.50.1820">
    <property type="entry name" value="alpha/beta hydrolase"/>
    <property type="match status" value="1"/>
</dbReference>
<evidence type="ECO:0000313" key="3">
    <source>
        <dbReference type="Proteomes" id="UP001597548"/>
    </source>
</evidence>
<dbReference type="InterPro" id="IPR051218">
    <property type="entry name" value="Sec_MonoDiacylglyc_Lipase"/>
</dbReference>
<dbReference type="EMBL" id="JBHUOS010000010">
    <property type="protein sequence ID" value="MFD2917124.1"/>
    <property type="molecule type" value="Genomic_DNA"/>
</dbReference>
<evidence type="ECO:0000313" key="2">
    <source>
        <dbReference type="EMBL" id="MFD2917124.1"/>
    </source>
</evidence>
<feature type="domain" description="Fungal lipase-type" evidence="1">
    <location>
        <begin position="98"/>
        <end position="228"/>
    </location>
</feature>
<comment type="caution">
    <text evidence="2">The sequence shown here is derived from an EMBL/GenBank/DDBJ whole genome shotgun (WGS) entry which is preliminary data.</text>
</comment>
<reference evidence="3" key="1">
    <citation type="journal article" date="2019" name="Int. J. Syst. Evol. Microbiol.">
        <title>The Global Catalogue of Microorganisms (GCM) 10K type strain sequencing project: providing services to taxonomists for standard genome sequencing and annotation.</title>
        <authorList>
            <consortium name="The Broad Institute Genomics Platform"/>
            <consortium name="The Broad Institute Genome Sequencing Center for Infectious Disease"/>
            <person name="Wu L."/>
            <person name="Ma J."/>
        </authorList>
    </citation>
    <scope>NUCLEOTIDE SEQUENCE [LARGE SCALE GENOMIC DNA]</scope>
    <source>
        <strain evidence="3">KCTC 32514</strain>
    </source>
</reference>
<dbReference type="SUPFAM" id="SSF53474">
    <property type="entry name" value="alpha/beta-Hydrolases"/>
    <property type="match status" value="1"/>
</dbReference>
<dbReference type="Pfam" id="PF01764">
    <property type="entry name" value="Lipase_3"/>
    <property type="match status" value="1"/>
</dbReference>
<protein>
    <submittedName>
        <fullName evidence="2">Lipase family protein</fullName>
    </submittedName>
</protein>